<keyword evidence="6" id="KW-0333">Golgi apparatus</keyword>
<evidence type="ECO:0000313" key="12">
    <source>
        <dbReference type="EMBL" id="KAK1433909.1"/>
    </source>
</evidence>
<sequence length="765" mass="85226">MAIQQQQQQSPVTSNQLSPPPRTATADLFGDPIDSHPLWFKQSSFLSPDFDSESYISDLRTFVPFETLRSELQSHLASLKHELVELINRDYADFVNLSTKLVDVDAAVLRMRAPLIEIRDKILAFRGAVDGSLVSLQSGLRQRAEASAAREILELLIDTSHVVSKVEKLIKELHSVPVDVSNGDIQTAEKGHLSNGVSIQHAEIGINLRETQSMLLERIASEMNRLKFYFAHAKNLPFIENMEKRIQNASSLLDTSLGHCFIDGLKHKDENAVYNCLRAYAAVDNTRSAEEIFRSTVVRPFVQKVIPYTSSGVVGGPTGDELEEDYKQIKHLIAENCTFLLEISSTENSGLHVFSFLANSILKEVLYAIQQGKPGAFSPGRPTEFLKNYKSSLGFLADLEGYCPSRSAVSSFRAEAVYVDFLKQWNIGVYFSLRFQEIAGSLDSALVGSGLTPIQNINRELGLALKQSHTLLECLRSCWKEDVLVISISDKFLRLTLQLISRYANWLSAGLSARRTRNSGSSSPSEWTLADDPDDLVYIINDLNNLAAEISGNYIGHVYEILNPCSTEEVLDLVKTSILQGGKLLKELVPSVVDSIIETLVDKSNEELKQLNGIVAAFRMTKKPPPVRHSHYVSGVLRPLQVFLDGERATTYLSEDITGKLVQGAAFKITGRYHELAAEIVNTLRKTETSLQRIRKGAQRRAGANSDVSDHNVSDTEKVCMQLFLDIQEYGRNLATLGIEAAKIPEYCSFWQLVAPQDRQAEIRF</sequence>
<keyword evidence="5" id="KW-0653">Protein transport</keyword>
<evidence type="ECO:0000256" key="7">
    <source>
        <dbReference type="ARBA" id="ARBA00023136"/>
    </source>
</evidence>
<organism evidence="12 13">
    <name type="scientific">Tagetes erecta</name>
    <name type="common">African marigold</name>
    <dbReference type="NCBI Taxonomy" id="13708"/>
    <lineage>
        <taxon>Eukaryota</taxon>
        <taxon>Viridiplantae</taxon>
        <taxon>Streptophyta</taxon>
        <taxon>Embryophyta</taxon>
        <taxon>Tracheophyta</taxon>
        <taxon>Spermatophyta</taxon>
        <taxon>Magnoliopsida</taxon>
        <taxon>eudicotyledons</taxon>
        <taxon>Gunneridae</taxon>
        <taxon>Pentapetalae</taxon>
        <taxon>asterids</taxon>
        <taxon>campanulids</taxon>
        <taxon>Asterales</taxon>
        <taxon>Asteraceae</taxon>
        <taxon>Asteroideae</taxon>
        <taxon>Heliantheae alliance</taxon>
        <taxon>Tageteae</taxon>
        <taxon>Tagetes</taxon>
    </lineage>
</organism>
<evidence type="ECO:0000313" key="13">
    <source>
        <dbReference type="Proteomes" id="UP001229421"/>
    </source>
</evidence>
<comment type="caution">
    <text evidence="12">The sequence shown here is derived from an EMBL/GenBank/DDBJ whole genome shotgun (WGS) entry which is preliminary data.</text>
</comment>
<feature type="domain" description="Conserved oligomeric Golgi complex subunit 2 N-terminal" evidence="10">
    <location>
        <begin position="38"/>
        <end position="112"/>
    </location>
</feature>
<evidence type="ECO:0000256" key="8">
    <source>
        <dbReference type="ARBA" id="ARBA00031344"/>
    </source>
</evidence>
<dbReference type="AlphaFoldDB" id="A0AAD8P6A7"/>
<name>A0AAD8P6A7_TARER</name>
<protein>
    <recommendedName>
        <fullName evidence="3">Conserved oligomeric Golgi complex subunit 2</fullName>
    </recommendedName>
    <alternativeName>
        <fullName evidence="8">Component of oligomeric Golgi complex 2</fullName>
    </alternativeName>
</protein>
<comment type="similarity">
    <text evidence="2">Belongs to the COG2 family.</text>
</comment>
<proteinExistence type="inferred from homology"/>
<dbReference type="InterPro" id="IPR024602">
    <property type="entry name" value="COG_su2_N"/>
</dbReference>
<evidence type="ECO:0000256" key="3">
    <source>
        <dbReference type="ARBA" id="ARBA00020977"/>
    </source>
</evidence>
<dbReference type="GO" id="GO:0017119">
    <property type="term" value="C:Golgi transport complex"/>
    <property type="evidence" value="ECO:0007669"/>
    <property type="project" value="TreeGrafter"/>
</dbReference>
<dbReference type="GO" id="GO:0007030">
    <property type="term" value="P:Golgi organization"/>
    <property type="evidence" value="ECO:0007669"/>
    <property type="project" value="InterPro"/>
</dbReference>
<evidence type="ECO:0000256" key="4">
    <source>
        <dbReference type="ARBA" id="ARBA00022448"/>
    </source>
</evidence>
<dbReference type="InterPro" id="IPR009316">
    <property type="entry name" value="COG2"/>
</dbReference>
<dbReference type="GO" id="GO:0000139">
    <property type="term" value="C:Golgi membrane"/>
    <property type="evidence" value="ECO:0007669"/>
    <property type="project" value="UniProtKB-SubCell"/>
</dbReference>
<dbReference type="PANTHER" id="PTHR12961:SF0">
    <property type="entry name" value="CONSERVED OLIGOMERIC GOLGI COMPLEX SUBUNIT 2"/>
    <property type="match status" value="1"/>
</dbReference>
<evidence type="ECO:0000256" key="9">
    <source>
        <dbReference type="SAM" id="MobiDB-lite"/>
    </source>
</evidence>
<dbReference type="PANTHER" id="PTHR12961">
    <property type="entry name" value="CONSERVED OLIGOMERIC GOLGI COMPLEX COMPONENT 2"/>
    <property type="match status" value="1"/>
</dbReference>
<gene>
    <name evidence="12" type="ORF">QVD17_10827</name>
</gene>
<dbReference type="Pfam" id="PF12022">
    <property type="entry name" value="COG2_C"/>
    <property type="match status" value="1"/>
</dbReference>
<evidence type="ECO:0000256" key="1">
    <source>
        <dbReference type="ARBA" id="ARBA00004395"/>
    </source>
</evidence>
<feature type="domain" description="COG complex component COG2 C-terminal" evidence="11">
    <location>
        <begin position="423"/>
        <end position="727"/>
    </location>
</feature>
<evidence type="ECO:0000259" key="11">
    <source>
        <dbReference type="Pfam" id="PF12022"/>
    </source>
</evidence>
<keyword evidence="13" id="KW-1185">Reference proteome</keyword>
<dbReference type="Proteomes" id="UP001229421">
    <property type="component" value="Unassembled WGS sequence"/>
</dbReference>
<evidence type="ECO:0000256" key="2">
    <source>
        <dbReference type="ARBA" id="ARBA00007603"/>
    </source>
</evidence>
<dbReference type="EMBL" id="JAUHHV010000002">
    <property type="protein sequence ID" value="KAK1433909.1"/>
    <property type="molecule type" value="Genomic_DNA"/>
</dbReference>
<evidence type="ECO:0000259" key="10">
    <source>
        <dbReference type="Pfam" id="PF06148"/>
    </source>
</evidence>
<evidence type="ECO:0000256" key="6">
    <source>
        <dbReference type="ARBA" id="ARBA00023034"/>
    </source>
</evidence>
<evidence type="ECO:0000256" key="5">
    <source>
        <dbReference type="ARBA" id="ARBA00022927"/>
    </source>
</evidence>
<keyword evidence="7" id="KW-0472">Membrane</keyword>
<accession>A0AAD8P6A7</accession>
<comment type="subcellular location">
    <subcellularLocation>
        <location evidence="1">Golgi apparatus membrane</location>
        <topology evidence="1">Peripheral membrane protein</topology>
    </subcellularLocation>
</comment>
<dbReference type="InterPro" id="IPR024603">
    <property type="entry name" value="COG_complex_COG2_C"/>
</dbReference>
<keyword evidence="4" id="KW-0813">Transport</keyword>
<dbReference type="GO" id="GO:0006891">
    <property type="term" value="P:intra-Golgi vesicle-mediated transport"/>
    <property type="evidence" value="ECO:0007669"/>
    <property type="project" value="TreeGrafter"/>
</dbReference>
<feature type="region of interest" description="Disordered" evidence="9">
    <location>
        <begin position="1"/>
        <end position="27"/>
    </location>
</feature>
<dbReference type="GO" id="GO:0015031">
    <property type="term" value="P:protein transport"/>
    <property type="evidence" value="ECO:0007669"/>
    <property type="project" value="UniProtKB-KW"/>
</dbReference>
<reference evidence="12" key="1">
    <citation type="journal article" date="2023" name="bioRxiv">
        <title>Improved chromosome-level genome assembly for marigold (Tagetes erecta).</title>
        <authorList>
            <person name="Jiang F."/>
            <person name="Yuan L."/>
            <person name="Wang S."/>
            <person name="Wang H."/>
            <person name="Xu D."/>
            <person name="Wang A."/>
            <person name="Fan W."/>
        </authorList>
    </citation>
    <scope>NUCLEOTIDE SEQUENCE</scope>
    <source>
        <strain evidence="12">WSJ</strain>
        <tissue evidence="12">Leaf</tissue>
    </source>
</reference>
<dbReference type="Pfam" id="PF06148">
    <property type="entry name" value="COG2_N"/>
    <property type="match status" value="1"/>
</dbReference>